<keyword evidence="3" id="KW-1185">Reference proteome</keyword>
<dbReference type="RefSeq" id="WP_289267948.1">
    <property type="nucleotide sequence ID" value="NZ_OX365700.1"/>
</dbReference>
<reference evidence="2" key="1">
    <citation type="submission" date="2022-10" db="EMBL/GenBank/DDBJ databases">
        <authorList>
            <person name="Koch H."/>
        </authorList>
    </citation>
    <scope>NUCLEOTIDE SEQUENCE</scope>
    <source>
        <strain evidence="2">DNF</strain>
    </source>
</reference>
<dbReference type="PANTHER" id="PTHR34309">
    <property type="entry name" value="SLR1406 PROTEIN"/>
    <property type="match status" value="1"/>
</dbReference>
<gene>
    <name evidence="2" type="ORF">DNFV4_01415</name>
</gene>
<dbReference type="EMBL" id="OX365700">
    <property type="protein sequence ID" value="CAI4030983.1"/>
    <property type="molecule type" value="Genomic_DNA"/>
</dbReference>
<dbReference type="InterPro" id="IPR038084">
    <property type="entry name" value="PduO/GlcC-like_sf"/>
</dbReference>
<keyword evidence="1" id="KW-0732">Signal</keyword>
<dbReference type="AlphaFoldDB" id="A0AA86TAQ7"/>
<dbReference type="Proteomes" id="UP001179121">
    <property type="component" value="Chromosome"/>
</dbReference>
<organism evidence="2 3">
    <name type="scientific">Nitrospira tepida</name>
    <dbReference type="NCBI Taxonomy" id="2973512"/>
    <lineage>
        <taxon>Bacteria</taxon>
        <taxon>Pseudomonadati</taxon>
        <taxon>Nitrospirota</taxon>
        <taxon>Nitrospiria</taxon>
        <taxon>Nitrospirales</taxon>
        <taxon>Nitrospiraceae</taxon>
        <taxon>Nitrospira</taxon>
    </lineage>
</organism>
<dbReference type="PANTHER" id="PTHR34309:SF1">
    <property type="entry name" value="PROTEIN GLCG"/>
    <property type="match status" value="1"/>
</dbReference>
<dbReference type="SUPFAM" id="SSF143744">
    <property type="entry name" value="GlcG-like"/>
    <property type="match status" value="1"/>
</dbReference>
<sequence length="164" mass="16905">MKLMLQLVLASTTVLGALSVQAQVIEKRTLSLEGAKKIVAAAETRAKAEGARVVIAVVDDGGSLLLLERLDDTQVASVNVGIDKARTAAIFRRPSKVFEDQVRDGRVAALALHGAVPLQGGVPIIVEGKVIGAIGVSGETPQQDEAIAKAGAAVAGSFLKSDDK</sequence>
<proteinExistence type="predicted"/>
<dbReference type="InterPro" id="IPR005624">
    <property type="entry name" value="PduO/GlcC-like"/>
</dbReference>
<dbReference type="InterPro" id="IPR052517">
    <property type="entry name" value="GlcG_carb_metab_protein"/>
</dbReference>
<accession>A0AA86TAQ7</accession>
<evidence type="ECO:0000313" key="2">
    <source>
        <dbReference type="EMBL" id="CAI4030983.1"/>
    </source>
</evidence>
<evidence type="ECO:0000313" key="3">
    <source>
        <dbReference type="Proteomes" id="UP001179121"/>
    </source>
</evidence>
<feature type="signal peptide" evidence="1">
    <location>
        <begin position="1"/>
        <end position="22"/>
    </location>
</feature>
<feature type="chain" id="PRO_5041672316" evidence="1">
    <location>
        <begin position="23"/>
        <end position="164"/>
    </location>
</feature>
<protein>
    <submittedName>
        <fullName evidence="2">Heme-binding protein GlcG (Modular protein)</fullName>
    </submittedName>
</protein>
<dbReference type="Gene3D" id="3.30.450.150">
    <property type="entry name" value="Haem-degrading domain"/>
    <property type="match status" value="1"/>
</dbReference>
<evidence type="ECO:0000256" key="1">
    <source>
        <dbReference type="SAM" id="SignalP"/>
    </source>
</evidence>
<dbReference type="KEGG" id="nti:DNFV4_01415"/>
<dbReference type="Pfam" id="PF03928">
    <property type="entry name" value="HbpS-like"/>
    <property type="match status" value="1"/>
</dbReference>
<name>A0AA86TAQ7_9BACT</name>